<dbReference type="AlphaFoldDB" id="A0A5S9MPZ4"/>
<sequence>MVDDCAYQCKKRTFMVRRDLFCTLVVLSGFGLRLVLWAAIMAAHLDVRPCNEIYR</sequence>
<dbReference type="EMBL" id="CACSIK010000001">
    <property type="protein sequence ID" value="CAA0078679.1"/>
    <property type="molecule type" value="Genomic_DNA"/>
</dbReference>
<gene>
    <name evidence="2" type="ORF">IHBHHGIJ_00022</name>
</gene>
<name>A0A5S9MPZ4_9GAMM</name>
<keyword evidence="1" id="KW-0812">Transmembrane</keyword>
<evidence type="ECO:0000313" key="3">
    <source>
        <dbReference type="Proteomes" id="UP000435877"/>
    </source>
</evidence>
<protein>
    <submittedName>
        <fullName evidence="2">Uncharacterized protein</fullName>
    </submittedName>
</protein>
<keyword evidence="1" id="KW-0472">Membrane</keyword>
<evidence type="ECO:0000313" key="2">
    <source>
        <dbReference type="EMBL" id="CAA0078679.1"/>
    </source>
</evidence>
<proteinExistence type="predicted"/>
<feature type="transmembrane region" description="Helical" evidence="1">
    <location>
        <begin position="20"/>
        <end position="45"/>
    </location>
</feature>
<reference evidence="2 3" key="1">
    <citation type="submission" date="2019-11" db="EMBL/GenBank/DDBJ databases">
        <authorList>
            <person name="Holert J."/>
        </authorList>
    </citation>
    <scope>NUCLEOTIDE SEQUENCE [LARGE SCALE GENOMIC DNA]</scope>
    <source>
        <strain evidence="2">SB11_1A</strain>
    </source>
</reference>
<accession>A0A5S9MPZ4</accession>
<keyword evidence="1" id="KW-1133">Transmembrane helix</keyword>
<evidence type="ECO:0000256" key="1">
    <source>
        <dbReference type="SAM" id="Phobius"/>
    </source>
</evidence>
<dbReference type="Proteomes" id="UP000435877">
    <property type="component" value="Unassembled WGS sequence"/>
</dbReference>
<keyword evidence="3" id="KW-1185">Reference proteome</keyword>
<organism evidence="2 3">
    <name type="scientific">Zhongshania aliphaticivorans</name>
    <dbReference type="NCBI Taxonomy" id="1470434"/>
    <lineage>
        <taxon>Bacteria</taxon>
        <taxon>Pseudomonadati</taxon>
        <taxon>Pseudomonadota</taxon>
        <taxon>Gammaproteobacteria</taxon>
        <taxon>Cellvibrionales</taxon>
        <taxon>Spongiibacteraceae</taxon>
        <taxon>Zhongshania</taxon>
    </lineage>
</organism>